<sequence>MTRKNLSRMVHFVIILLVIAPILYVALLTFQGNAQGLGLLENLTTNVSTVVSLMSVCILPFAGFLIKSKWDQVDQNYNSLGQFYISLLLILIGFLLIGNTGMAILIFILIAFSVVILKVRLGDAFQVLFKSPKHNISHFAGEMAMLLIAAFIRFAIWRISTGS</sequence>
<feature type="transmembrane region" description="Helical" evidence="1">
    <location>
        <begin position="87"/>
        <end position="116"/>
    </location>
</feature>
<dbReference type="AlphaFoldDB" id="A0A2J9PMH7"/>
<dbReference type="RefSeq" id="WP_083068612.1">
    <property type="nucleotide sequence ID" value="NZ_NBTM02000001.1"/>
</dbReference>
<feature type="transmembrane region" description="Helical" evidence="1">
    <location>
        <begin position="136"/>
        <end position="156"/>
    </location>
</feature>
<name>A0A2J9PMH7_9LACT</name>
<dbReference type="Proteomes" id="UP000192813">
    <property type="component" value="Unassembled WGS sequence"/>
</dbReference>
<keyword evidence="1" id="KW-0472">Membrane</keyword>
<feature type="transmembrane region" description="Helical" evidence="1">
    <location>
        <begin position="43"/>
        <end position="66"/>
    </location>
</feature>
<comment type="caution">
    <text evidence="2">The sequence shown here is derived from an EMBL/GenBank/DDBJ whole genome shotgun (WGS) entry which is preliminary data.</text>
</comment>
<evidence type="ECO:0000256" key="1">
    <source>
        <dbReference type="SAM" id="Phobius"/>
    </source>
</evidence>
<reference evidence="3" key="1">
    <citation type="submission" date="2017-12" db="EMBL/GenBank/DDBJ databases">
        <title>FDA dAtabase for Regulatory Grade micrObial Sequences (FDA-ARGOS): Supporting development and validation of Infectious Disease Dx tests.</title>
        <authorList>
            <person name="Hoffmann M."/>
            <person name="Allard M."/>
            <person name="Evans P."/>
            <person name="Brown E."/>
            <person name="Tallon L."/>
            <person name="Sadzewicz L."/>
            <person name="Sengamalay N."/>
            <person name="Ott S."/>
            <person name="Godinez A."/>
            <person name="Nagaraj S."/>
            <person name="Vavikolanu K."/>
            <person name="Aluvathingal J."/>
            <person name="Nadendla S."/>
            <person name="Sichtig H."/>
        </authorList>
    </citation>
    <scope>NUCLEOTIDE SEQUENCE [LARGE SCALE GENOMIC DNA]</scope>
    <source>
        <strain evidence="3">FDAARGOS_249</strain>
    </source>
</reference>
<gene>
    <name evidence="2" type="ORF">A6J77_004685</name>
</gene>
<evidence type="ECO:0000313" key="3">
    <source>
        <dbReference type="Proteomes" id="UP000192813"/>
    </source>
</evidence>
<evidence type="ECO:0000313" key="2">
    <source>
        <dbReference type="EMBL" id="PNL91553.1"/>
    </source>
</evidence>
<keyword evidence="1" id="KW-1133">Transmembrane helix</keyword>
<dbReference type="EMBL" id="NBTM02000001">
    <property type="protein sequence ID" value="PNL91553.1"/>
    <property type="molecule type" value="Genomic_DNA"/>
</dbReference>
<organism evidence="2 3">
    <name type="scientific">Aerococcus viridans</name>
    <dbReference type="NCBI Taxonomy" id="1377"/>
    <lineage>
        <taxon>Bacteria</taxon>
        <taxon>Bacillati</taxon>
        <taxon>Bacillota</taxon>
        <taxon>Bacilli</taxon>
        <taxon>Lactobacillales</taxon>
        <taxon>Aerococcaceae</taxon>
        <taxon>Aerococcus</taxon>
    </lineage>
</organism>
<accession>A0A2J9PMH7</accession>
<keyword evidence="1" id="KW-0812">Transmembrane</keyword>
<feature type="transmembrane region" description="Helical" evidence="1">
    <location>
        <begin position="12"/>
        <end position="31"/>
    </location>
</feature>
<proteinExistence type="predicted"/>
<protein>
    <submittedName>
        <fullName evidence="2">Uncharacterized protein</fullName>
    </submittedName>
</protein>